<protein>
    <submittedName>
        <fullName evidence="2">Uncharacterized protein</fullName>
    </submittedName>
</protein>
<evidence type="ECO:0000313" key="3">
    <source>
        <dbReference type="Proteomes" id="UP000734854"/>
    </source>
</evidence>
<sequence length="365" mass="40678">MMQSYIEWRSHRYQKVSPDVLLLCNGRKLSLRACEEDDDIPDYIASEGKSLPLARPASGSADPSPTSQHRHSFPSESLLAQCDNRPSSAKAQNNHLRFEVNGLSPNVGGGGLLRWGQNKRSRGSRADDRSAGDEFSANSRNKIQRWPAAAAAAMPPPPCGLYTRGANHRSLRNKYAISYLVAPPSPFSILMFTFSSFINVFPLERNNKDGSNDLTQSGKRSPRVLPENAQKPSAKPAQNGCAAAAEEAEATDIYANTESSKCPFEIEMASAGEKLNLDKFEWPRIYISLSRKEKEDDFLAMKGTKLPHRPKKRPKNIEKALQYCFPGMWLSDLTRARYEVREKKSAKKKKLGLKAMENNLDSDSE</sequence>
<reference evidence="2 3" key="1">
    <citation type="submission" date="2020-08" db="EMBL/GenBank/DDBJ databases">
        <title>Plant Genome Project.</title>
        <authorList>
            <person name="Zhang R.-G."/>
        </authorList>
    </citation>
    <scope>NUCLEOTIDE SEQUENCE [LARGE SCALE GENOMIC DNA]</scope>
    <source>
        <tissue evidence="2">Rhizome</tissue>
    </source>
</reference>
<dbReference type="Pfam" id="PF07797">
    <property type="entry name" value="DUF1639"/>
    <property type="match status" value="1"/>
</dbReference>
<dbReference type="PANTHER" id="PTHR33130:SF33">
    <property type="entry name" value="PUTATIVE (DUF1639)-RELATED"/>
    <property type="match status" value="1"/>
</dbReference>
<organism evidence="2 3">
    <name type="scientific">Zingiber officinale</name>
    <name type="common">Ginger</name>
    <name type="synonym">Amomum zingiber</name>
    <dbReference type="NCBI Taxonomy" id="94328"/>
    <lineage>
        <taxon>Eukaryota</taxon>
        <taxon>Viridiplantae</taxon>
        <taxon>Streptophyta</taxon>
        <taxon>Embryophyta</taxon>
        <taxon>Tracheophyta</taxon>
        <taxon>Spermatophyta</taxon>
        <taxon>Magnoliopsida</taxon>
        <taxon>Liliopsida</taxon>
        <taxon>Zingiberales</taxon>
        <taxon>Zingiberaceae</taxon>
        <taxon>Zingiber</taxon>
    </lineage>
</organism>
<feature type="region of interest" description="Disordered" evidence="1">
    <location>
        <begin position="48"/>
        <end position="75"/>
    </location>
</feature>
<dbReference type="EMBL" id="JACMSC010000001">
    <property type="protein sequence ID" value="KAG6537632.1"/>
    <property type="molecule type" value="Genomic_DNA"/>
</dbReference>
<name>A0A8J5M9P7_ZINOF</name>
<evidence type="ECO:0000313" key="2">
    <source>
        <dbReference type="EMBL" id="KAG6537632.1"/>
    </source>
</evidence>
<dbReference type="InterPro" id="IPR012438">
    <property type="entry name" value="DUF1639"/>
</dbReference>
<proteinExistence type="predicted"/>
<evidence type="ECO:0000256" key="1">
    <source>
        <dbReference type="SAM" id="MobiDB-lite"/>
    </source>
</evidence>
<feature type="region of interest" description="Disordered" evidence="1">
    <location>
        <begin position="109"/>
        <end position="140"/>
    </location>
</feature>
<feature type="region of interest" description="Disordered" evidence="1">
    <location>
        <begin position="209"/>
        <end position="239"/>
    </location>
</feature>
<keyword evidence="3" id="KW-1185">Reference proteome</keyword>
<dbReference type="PANTHER" id="PTHR33130">
    <property type="entry name" value="PUTATIVE (DUF1639)-RELATED"/>
    <property type="match status" value="1"/>
</dbReference>
<comment type="caution">
    <text evidence="2">The sequence shown here is derived from an EMBL/GenBank/DDBJ whole genome shotgun (WGS) entry which is preliminary data.</text>
</comment>
<accession>A0A8J5M9P7</accession>
<gene>
    <name evidence="2" type="ORF">ZIOFF_002727</name>
</gene>
<dbReference type="Proteomes" id="UP000734854">
    <property type="component" value="Unassembled WGS sequence"/>
</dbReference>
<dbReference type="AlphaFoldDB" id="A0A8J5M9P7"/>